<proteinExistence type="predicted"/>
<sequence>MLAKIVNDNAPLRVLRGGCKFFASKLAPTGDRVTQQSKKKQ</sequence>
<organism evidence="1 2">
    <name type="scientific">Pseudomonas synxantha</name>
    <dbReference type="NCBI Taxonomy" id="47883"/>
    <lineage>
        <taxon>Bacteria</taxon>
        <taxon>Pseudomonadati</taxon>
        <taxon>Pseudomonadota</taxon>
        <taxon>Gammaproteobacteria</taxon>
        <taxon>Pseudomonadales</taxon>
        <taxon>Pseudomonadaceae</taxon>
        <taxon>Pseudomonas</taxon>
    </lineage>
</organism>
<reference evidence="1 2" key="1">
    <citation type="submission" date="2018-03" db="EMBL/GenBank/DDBJ databases">
        <title>Diversity of phytobeneficial traits revealed by whole-genome analysis of worldwide-isolated phenazine-producing Pseudomonas spp.</title>
        <authorList>
            <person name="Biessy A."/>
            <person name="Novinscak A."/>
            <person name="Blom J."/>
            <person name="Leger G."/>
            <person name="Thomashow L.S."/>
            <person name="Cazorla F.M."/>
            <person name="Josic D."/>
            <person name="Filion M."/>
        </authorList>
    </citation>
    <scope>NUCLEOTIDE SEQUENCE [LARGE SCALE GENOMIC DNA]</scope>
    <source>
        <strain evidence="1 2">30B</strain>
    </source>
</reference>
<name>A0A3G7UD55_9PSED</name>
<accession>A0A3G7UD55</accession>
<gene>
    <name evidence="1" type="ORF">C4K03_5205</name>
</gene>
<dbReference type="EMBL" id="CP027754">
    <property type="protein sequence ID" value="AZE57330.1"/>
    <property type="molecule type" value="Genomic_DNA"/>
</dbReference>
<dbReference type="AlphaFoldDB" id="A0A3G7UD55"/>
<evidence type="ECO:0000313" key="1">
    <source>
        <dbReference type="EMBL" id="AZE57330.1"/>
    </source>
</evidence>
<protein>
    <submittedName>
        <fullName evidence="1">Uncharacterized protein</fullName>
    </submittedName>
</protein>
<evidence type="ECO:0000313" key="2">
    <source>
        <dbReference type="Proteomes" id="UP000268696"/>
    </source>
</evidence>
<dbReference type="Proteomes" id="UP000268696">
    <property type="component" value="Chromosome"/>
</dbReference>